<dbReference type="OrthoDB" id="9809287at2"/>
<dbReference type="AlphaFoldDB" id="A0A4U1I138"/>
<dbReference type="EMBL" id="SWJE01000010">
    <property type="protein sequence ID" value="TKC86863.1"/>
    <property type="molecule type" value="Genomic_DNA"/>
</dbReference>
<dbReference type="GO" id="GO:0016616">
    <property type="term" value="F:oxidoreductase activity, acting on the CH-OH group of donors, NAD or NADP as acceptor"/>
    <property type="evidence" value="ECO:0007669"/>
    <property type="project" value="TreeGrafter"/>
</dbReference>
<evidence type="ECO:0000313" key="3">
    <source>
        <dbReference type="Proteomes" id="UP000305539"/>
    </source>
</evidence>
<reference evidence="2 3" key="1">
    <citation type="submission" date="2019-04" db="EMBL/GenBank/DDBJ databases">
        <title>Trinickia sp. 7GSK02, isolated from subtropical forest soil.</title>
        <authorList>
            <person name="Gao Z.-H."/>
            <person name="Qiu L.-H."/>
        </authorList>
    </citation>
    <scope>NUCLEOTIDE SEQUENCE [LARGE SCALE GENOMIC DNA]</scope>
    <source>
        <strain evidence="2 3">7GSK02</strain>
    </source>
</reference>
<dbReference type="InterPro" id="IPR036291">
    <property type="entry name" value="NAD(P)-bd_dom_sf"/>
</dbReference>
<evidence type="ECO:0000313" key="2">
    <source>
        <dbReference type="EMBL" id="TKC86863.1"/>
    </source>
</evidence>
<dbReference type="PRINTS" id="PR00081">
    <property type="entry name" value="GDHRDH"/>
</dbReference>
<dbReference type="PRINTS" id="PR00080">
    <property type="entry name" value="SDRFAMILY"/>
</dbReference>
<sequence length="268" mass="27952">MKSVLKDALPVQAGSRLQGKVAVVTGIGSGIGRACALLFAAQGASVVGCDIDAKAAGETLEIARAQGLAIDSLHPCDLTQPASARQLVEFARTRHGGFDVLVNAAAFGAFAWLQEMDYETQWRRTLTGELDIVFLLCQAAWPVLIERGGGSVINFASANAAVALEGSPALAHCAGKGGVLAMTRQLAMEGGPHGIRVNSISPALVETSATRAHMRADPAFLERALGKQMIKRVGQPEDIAWCALFLASDEAGWVTASDFPVDGGATAW</sequence>
<proteinExistence type="inferred from homology"/>
<comment type="caution">
    <text evidence="2">The sequence shown here is derived from an EMBL/GenBank/DDBJ whole genome shotgun (WGS) entry which is preliminary data.</text>
</comment>
<dbReference type="Proteomes" id="UP000305539">
    <property type="component" value="Unassembled WGS sequence"/>
</dbReference>
<organism evidence="2 3">
    <name type="scientific">Trinickia terrae</name>
    <dbReference type="NCBI Taxonomy" id="2571161"/>
    <lineage>
        <taxon>Bacteria</taxon>
        <taxon>Pseudomonadati</taxon>
        <taxon>Pseudomonadota</taxon>
        <taxon>Betaproteobacteria</taxon>
        <taxon>Burkholderiales</taxon>
        <taxon>Burkholderiaceae</taxon>
        <taxon>Trinickia</taxon>
    </lineage>
</organism>
<dbReference type="PANTHER" id="PTHR42760">
    <property type="entry name" value="SHORT-CHAIN DEHYDROGENASES/REDUCTASES FAMILY MEMBER"/>
    <property type="match status" value="1"/>
</dbReference>
<keyword evidence="3" id="KW-1185">Reference proteome</keyword>
<gene>
    <name evidence="2" type="ORF">FAZ69_19700</name>
</gene>
<comment type="similarity">
    <text evidence="1">Belongs to the short-chain dehydrogenases/reductases (SDR) family.</text>
</comment>
<protein>
    <submittedName>
        <fullName evidence="2">SDR family oxidoreductase</fullName>
    </submittedName>
</protein>
<dbReference type="Pfam" id="PF13561">
    <property type="entry name" value="adh_short_C2"/>
    <property type="match status" value="1"/>
</dbReference>
<dbReference type="Gene3D" id="3.40.50.720">
    <property type="entry name" value="NAD(P)-binding Rossmann-like Domain"/>
    <property type="match status" value="1"/>
</dbReference>
<accession>A0A4U1I138</accession>
<dbReference type="RefSeq" id="WP_136896756.1">
    <property type="nucleotide sequence ID" value="NZ_SWJE01000010.1"/>
</dbReference>
<evidence type="ECO:0000256" key="1">
    <source>
        <dbReference type="ARBA" id="ARBA00006484"/>
    </source>
</evidence>
<dbReference type="SUPFAM" id="SSF51735">
    <property type="entry name" value="NAD(P)-binding Rossmann-fold domains"/>
    <property type="match status" value="1"/>
</dbReference>
<name>A0A4U1I138_9BURK</name>
<dbReference type="InterPro" id="IPR002347">
    <property type="entry name" value="SDR_fam"/>
</dbReference>
<dbReference type="FunFam" id="3.40.50.720:FF:000084">
    <property type="entry name" value="Short-chain dehydrogenase reductase"/>
    <property type="match status" value="1"/>
</dbReference>
<dbReference type="CDD" id="cd05233">
    <property type="entry name" value="SDR_c"/>
    <property type="match status" value="1"/>
</dbReference>